<dbReference type="SMART" id="SM00823">
    <property type="entry name" value="PKS_PP"/>
    <property type="match status" value="1"/>
</dbReference>
<feature type="region of interest" description="Disordered" evidence="4">
    <location>
        <begin position="1008"/>
        <end position="1041"/>
    </location>
</feature>
<dbReference type="InterPro" id="IPR036736">
    <property type="entry name" value="ACP-like_sf"/>
</dbReference>
<dbReference type="GO" id="GO:0005737">
    <property type="term" value="C:cytoplasm"/>
    <property type="evidence" value="ECO:0007669"/>
    <property type="project" value="TreeGrafter"/>
</dbReference>
<dbReference type="Pfam" id="PF13193">
    <property type="entry name" value="AMP-binding_C"/>
    <property type="match status" value="1"/>
</dbReference>
<dbReference type="CDD" id="cd19531">
    <property type="entry name" value="LCL_NRPS-like"/>
    <property type="match status" value="1"/>
</dbReference>
<dbReference type="Pfam" id="PF00550">
    <property type="entry name" value="PP-binding"/>
    <property type="match status" value="1"/>
</dbReference>
<dbReference type="NCBIfam" id="TIGR01733">
    <property type="entry name" value="AA-adenyl-dom"/>
    <property type="match status" value="1"/>
</dbReference>
<dbReference type="CDD" id="cd05930">
    <property type="entry name" value="A_NRPS"/>
    <property type="match status" value="1"/>
</dbReference>
<evidence type="ECO:0000256" key="1">
    <source>
        <dbReference type="ARBA" id="ARBA00001957"/>
    </source>
</evidence>
<dbReference type="Gene3D" id="3.40.50.12780">
    <property type="entry name" value="N-terminal domain of ligase-like"/>
    <property type="match status" value="1"/>
</dbReference>
<dbReference type="Gene3D" id="3.30.300.30">
    <property type="match status" value="1"/>
</dbReference>
<dbReference type="Gene3D" id="3.30.559.30">
    <property type="entry name" value="Nonribosomal peptide synthetase, condensation domain"/>
    <property type="match status" value="1"/>
</dbReference>
<dbReference type="AlphaFoldDB" id="A0A7W0CFT3"/>
<protein>
    <submittedName>
        <fullName evidence="6">Amino acid adenylation domain-containing protein</fullName>
    </submittedName>
</protein>
<accession>A0A7W0CFT3</accession>
<dbReference type="PANTHER" id="PTHR45527:SF1">
    <property type="entry name" value="FATTY ACID SYNTHASE"/>
    <property type="match status" value="1"/>
</dbReference>
<dbReference type="Gene3D" id="1.10.1200.10">
    <property type="entry name" value="ACP-like"/>
    <property type="match status" value="1"/>
</dbReference>
<comment type="caution">
    <text evidence="6">The sequence shown here is derived from an EMBL/GenBank/DDBJ whole genome shotgun (WGS) entry which is preliminary data.</text>
</comment>
<dbReference type="GO" id="GO:0003824">
    <property type="term" value="F:catalytic activity"/>
    <property type="evidence" value="ECO:0007669"/>
    <property type="project" value="InterPro"/>
</dbReference>
<keyword evidence="3" id="KW-0597">Phosphoprotein</keyword>
<dbReference type="SUPFAM" id="SSF56801">
    <property type="entry name" value="Acetyl-CoA synthetase-like"/>
    <property type="match status" value="1"/>
</dbReference>
<keyword evidence="2" id="KW-0596">Phosphopantetheine</keyword>
<evidence type="ECO:0000313" key="7">
    <source>
        <dbReference type="Proteomes" id="UP000530928"/>
    </source>
</evidence>
<keyword evidence="7" id="KW-1185">Reference proteome</keyword>
<gene>
    <name evidence="6" type="ORF">HNR30_001684</name>
</gene>
<dbReference type="FunFam" id="3.40.50.12780:FF:000012">
    <property type="entry name" value="Non-ribosomal peptide synthetase"/>
    <property type="match status" value="1"/>
</dbReference>
<dbReference type="RefSeq" id="WP_181609174.1">
    <property type="nucleotide sequence ID" value="NZ_BAABAM010000006.1"/>
</dbReference>
<dbReference type="SUPFAM" id="SSF47336">
    <property type="entry name" value="ACP-like"/>
    <property type="match status" value="1"/>
</dbReference>
<dbReference type="Pfam" id="PF00668">
    <property type="entry name" value="Condensation"/>
    <property type="match status" value="1"/>
</dbReference>
<reference evidence="6 7" key="1">
    <citation type="submission" date="2020-07" db="EMBL/GenBank/DDBJ databases">
        <title>Genomic Encyclopedia of Type Strains, Phase IV (KMG-IV): sequencing the most valuable type-strain genomes for metagenomic binning, comparative biology and taxonomic classification.</title>
        <authorList>
            <person name="Goeker M."/>
        </authorList>
    </citation>
    <scope>NUCLEOTIDE SEQUENCE [LARGE SCALE GENOMIC DNA]</scope>
    <source>
        <strain evidence="6 7">DSM 45533</strain>
    </source>
</reference>
<dbReference type="EMBL" id="JACDUR010000002">
    <property type="protein sequence ID" value="MBA2890343.1"/>
    <property type="molecule type" value="Genomic_DNA"/>
</dbReference>
<dbReference type="FunFam" id="2.30.38.10:FF:000001">
    <property type="entry name" value="Non-ribosomal peptide synthetase PvdI"/>
    <property type="match status" value="1"/>
</dbReference>
<dbReference type="InterPro" id="IPR010071">
    <property type="entry name" value="AA_adenyl_dom"/>
</dbReference>
<dbReference type="InterPro" id="IPR042099">
    <property type="entry name" value="ANL_N_sf"/>
</dbReference>
<feature type="compositionally biased region" description="Basic residues" evidence="4">
    <location>
        <begin position="1029"/>
        <end position="1041"/>
    </location>
</feature>
<dbReference type="InterPro" id="IPR023213">
    <property type="entry name" value="CAT-like_dom_sf"/>
</dbReference>
<proteinExistence type="predicted"/>
<dbReference type="GO" id="GO:0044550">
    <property type="term" value="P:secondary metabolite biosynthetic process"/>
    <property type="evidence" value="ECO:0007669"/>
    <property type="project" value="TreeGrafter"/>
</dbReference>
<evidence type="ECO:0000256" key="2">
    <source>
        <dbReference type="ARBA" id="ARBA00022450"/>
    </source>
</evidence>
<dbReference type="GO" id="GO:0031177">
    <property type="term" value="F:phosphopantetheine binding"/>
    <property type="evidence" value="ECO:0007669"/>
    <property type="project" value="InterPro"/>
</dbReference>
<dbReference type="InterPro" id="IPR045851">
    <property type="entry name" value="AMP-bd_C_sf"/>
</dbReference>
<dbReference type="InterPro" id="IPR020806">
    <property type="entry name" value="PKS_PP-bd"/>
</dbReference>
<organism evidence="6 7">
    <name type="scientific">Nonomuraea soli</name>
    <dbReference type="NCBI Taxonomy" id="1032476"/>
    <lineage>
        <taxon>Bacteria</taxon>
        <taxon>Bacillati</taxon>
        <taxon>Actinomycetota</taxon>
        <taxon>Actinomycetes</taxon>
        <taxon>Streptosporangiales</taxon>
        <taxon>Streptosporangiaceae</taxon>
        <taxon>Nonomuraea</taxon>
    </lineage>
</organism>
<dbReference type="SUPFAM" id="SSF52777">
    <property type="entry name" value="CoA-dependent acyltransferases"/>
    <property type="match status" value="2"/>
</dbReference>
<dbReference type="Gene3D" id="3.30.559.10">
    <property type="entry name" value="Chloramphenicol acetyltransferase-like domain"/>
    <property type="match status" value="1"/>
</dbReference>
<dbReference type="InterPro" id="IPR009081">
    <property type="entry name" value="PP-bd_ACP"/>
</dbReference>
<dbReference type="InterPro" id="IPR025110">
    <property type="entry name" value="AMP-bd_C"/>
</dbReference>
<dbReference type="PANTHER" id="PTHR45527">
    <property type="entry name" value="NONRIBOSOMAL PEPTIDE SYNTHETASE"/>
    <property type="match status" value="1"/>
</dbReference>
<dbReference type="InterPro" id="IPR001242">
    <property type="entry name" value="Condensation_dom"/>
</dbReference>
<evidence type="ECO:0000256" key="4">
    <source>
        <dbReference type="SAM" id="MobiDB-lite"/>
    </source>
</evidence>
<evidence type="ECO:0000313" key="6">
    <source>
        <dbReference type="EMBL" id="MBA2890343.1"/>
    </source>
</evidence>
<dbReference type="Proteomes" id="UP000530928">
    <property type="component" value="Unassembled WGS sequence"/>
</dbReference>
<dbReference type="GO" id="GO:0043041">
    <property type="term" value="P:amino acid activation for nonribosomal peptide biosynthetic process"/>
    <property type="evidence" value="ECO:0007669"/>
    <property type="project" value="TreeGrafter"/>
</dbReference>
<dbReference type="Pfam" id="PF00501">
    <property type="entry name" value="AMP-binding"/>
    <property type="match status" value="1"/>
</dbReference>
<evidence type="ECO:0000259" key="5">
    <source>
        <dbReference type="PROSITE" id="PS50075"/>
    </source>
</evidence>
<feature type="domain" description="Carrier" evidence="5">
    <location>
        <begin position="934"/>
        <end position="1009"/>
    </location>
</feature>
<dbReference type="InterPro" id="IPR000873">
    <property type="entry name" value="AMP-dep_synth/lig_dom"/>
</dbReference>
<name>A0A7W0CFT3_9ACTN</name>
<sequence>MPDESVRRVSGSTSQAHHTQERPPLTYAQRGLWLLDRLHPDSPQYNVPFAVRLRGPLDVRAMRRALTGLVAAHETLRTVFPTHQGEPYQEVLPELAVGIPLVEGAPELAGEWAAEPFDLERGPLIRARLLRLGPDDHLLVVVLHHIVCDGQSMHLLFDELADRYSGRAIEPVQAVPYTEHATREREMPVDPEEIDWWRDHLAGAPTALGLPADHRRPAVRGTAGGTHAFTLPERLITEMGTLARSARTTSFAVLTAVYAVLLGRLSGQRELLVGTPFSGRLDPDLEPVIGLFVTTLPLRIDLSGDPAFVEVVRRVRGALLEVLGHQDTPFEALVDGLRLPRDPSRTPLIQAMLTFDGRRLADPRFAGLAAEVSMLTTPTAKFDLDFMINKGAGEDFDVAVNYSAELFEPETIERLAARFVRLARAAVQAPETPIRALPVLDDAERAVVTASWSTTAGPYPTARSVAELFAEQALRTPDAPAVEADGVVLTYAELDRRSAGVAAGLEAEGVGPEDVVGICLPRGLGYACAMLGVLRAGAAYLPLDPSHPVARRQALLEAARARTLIAEQVTSESAVWSVPKPVHPAALAYTIFTSGSTGEPKGVGVTHGALANHAQAIRDRFELTAGDRVLQFTNPVFDVAAEELYPTWLAGACVVLCPDPVPAPTDLTSFLTAHRVTVANLPSGYWQEWAATVGHDVPGLRLVVIGSESVDAAAVERWARRVPVPLVNAYGLTETTITALAHQVRSADWNVPVGRPLPGLRALVLDGELEPVAPGVTGELYIGGAGLARGYLGRPDLTADRFVPDPYGEPGERLHRTGDRARWQADGTLELLGRADEQLKVHGHRIEPAEVEAALHSHPAVARAAVAAWEGRLVAYVTPAVPTGLRDYLAQRLPAHLVPTVLTPLAELPTTAGGKLDRRALPAPRLDLDRPVTPPRTELERLLAALWSRALDLDPIGVHDNFFDLGGTSFSLATVHAGLKERLGGAIPLVTLYEHPTISALAAALAAPGHDDGATPAPAPASGEGLRAGRARLRRRRTETR</sequence>
<evidence type="ECO:0000256" key="3">
    <source>
        <dbReference type="ARBA" id="ARBA00022553"/>
    </source>
</evidence>
<comment type="cofactor">
    <cofactor evidence="1">
        <name>pantetheine 4'-phosphate</name>
        <dbReference type="ChEBI" id="CHEBI:47942"/>
    </cofactor>
</comment>
<dbReference type="GO" id="GO:0008610">
    <property type="term" value="P:lipid biosynthetic process"/>
    <property type="evidence" value="ECO:0007669"/>
    <property type="project" value="UniProtKB-ARBA"/>
</dbReference>
<dbReference type="PROSITE" id="PS50075">
    <property type="entry name" value="CARRIER"/>
    <property type="match status" value="1"/>
</dbReference>
<feature type="region of interest" description="Disordered" evidence="4">
    <location>
        <begin position="1"/>
        <end position="23"/>
    </location>
</feature>